<sequence>MIERELLETALSATSEGVIIASIEAKGKPSKIIYTNKAVETLTGYDSQSLVGSDCNLMARLTSDTTVTEQEITAALHAGESIRYTKQSNTKSGDFFWNDLCISPVLNNNTLTHFICVLHNINEQVLYQEKIELQNSLLEKKNSQLDNMATHDFLTQLYNRRFFDRELKRLCAFHQRYQTPLSLAFLDIDYFKEYNDFYGHSAGDDALRLVASQINDDFSREADICARYGGEEFVVLSASDSDESTFLNHVETVRLRIEELAIPHEKSKTSDVITVSAGIYVGVPMRGVSPSYFTEEADRAMYEAKHGGRNQVAVARHMRLISG</sequence>
<dbReference type="InterPro" id="IPR043128">
    <property type="entry name" value="Rev_trsase/Diguanyl_cyclase"/>
</dbReference>
<evidence type="ECO:0000256" key="1">
    <source>
        <dbReference type="ARBA" id="ARBA00012528"/>
    </source>
</evidence>
<evidence type="ECO:0000259" key="3">
    <source>
        <dbReference type="PROSITE" id="PS50112"/>
    </source>
</evidence>
<dbReference type="EMBL" id="BAABDM010000002">
    <property type="protein sequence ID" value="GAA4091818.1"/>
    <property type="molecule type" value="Genomic_DNA"/>
</dbReference>
<gene>
    <name evidence="5" type="ORF">GCM10022414_14010</name>
</gene>
<comment type="caution">
    <text evidence="5">The sequence shown here is derived from an EMBL/GenBank/DDBJ whole genome shotgun (WGS) entry which is preliminary data.</text>
</comment>
<dbReference type="RefSeq" id="WP_344933955.1">
    <property type="nucleotide sequence ID" value="NZ_BAABDM010000002.1"/>
</dbReference>
<dbReference type="InterPro" id="IPR000014">
    <property type="entry name" value="PAS"/>
</dbReference>
<dbReference type="SMART" id="SM00267">
    <property type="entry name" value="GGDEF"/>
    <property type="match status" value="1"/>
</dbReference>
<keyword evidence="6" id="KW-1185">Reference proteome</keyword>
<feature type="domain" description="PAS" evidence="3">
    <location>
        <begin position="3"/>
        <end position="79"/>
    </location>
</feature>
<dbReference type="PANTHER" id="PTHR45138:SF9">
    <property type="entry name" value="DIGUANYLATE CYCLASE DGCM-RELATED"/>
    <property type="match status" value="1"/>
</dbReference>
<dbReference type="SUPFAM" id="SSF55073">
    <property type="entry name" value="Nucleotide cyclase"/>
    <property type="match status" value="1"/>
</dbReference>
<protein>
    <recommendedName>
        <fullName evidence="1">diguanylate cyclase</fullName>
        <ecNumber evidence="1">2.7.7.65</ecNumber>
    </recommendedName>
</protein>
<dbReference type="Pfam" id="PF00990">
    <property type="entry name" value="GGDEF"/>
    <property type="match status" value="1"/>
</dbReference>
<dbReference type="PROSITE" id="PS50112">
    <property type="entry name" value="PAS"/>
    <property type="match status" value="1"/>
</dbReference>
<organism evidence="5 6">
    <name type="scientific">Zhongshania borealis</name>
    <dbReference type="NCBI Taxonomy" id="889488"/>
    <lineage>
        <taxon>Bacteria</taxon>
        <taxon>Pseudomonadati</taxon>
        <taxon>Pseudomonadota</taxon>
        <taxon>Gammaproteobacteria</taxon>
        <taxon>Cellvibrionales</taxon>
        <taxon>Spongiibacteraceae</taxon>
        <taxon>Zhongshania</taxon>
    </lineage>
</organism>
<evidence type="ECO:0000259" key="4">
    <source>
        <dbReference type="PROSITE" id="PS50887"/>
    </source>
</evidence>
<comment type="catalytic activity">
    <reaction evidence="2">
        <text>2 GTP = 3',3'-c-di-GMP + 2 diphosphate</text>
        <dbReference type="Rhea" id="RHEA:24898"/>
        <dbReference type="ChEBI" id="CHEBI:33019"/>
        <dbReference type="ChEBI" id="CHEBI:37565"/>
        <dbReference type="ChEBI" id="CHEBI:58805"/>
        <dbReference type="EC" id="2.7.7.65"/>
    </reaction>
</comment>
<dbReference type="PROSITE" id="PS50887">
    <property type="entry name" value="GGDEF"/>
    <property type="match status" value="1"/>
</dbReference>
<dbReference type="InterPro" id="IPR035965">
    <property type="entry name" value="PAS-like_dom_sf"/>
</dbReference>
<proteinExistence type="predicted"/>
<evidence type="ECO:0000313" key="6">
    <source>
        <dbReference type="Proteomes" id="UP001500392"/>
    </source>
</evidence>
<dbReference type="Pfam" id="PF13426">
    <property type="entry name" value="PAS_9"/>
    <property type="match status" value="1"/>
</dbReference>
<evidence type="ECO:0000256" key="2">
    <source>
        <dbReference type="ARBA" id="ARBA00034247"/>
    </source>
</evidence>
<dbReference type="SUPFAM" id="SSF55785">
    <property type="entry name" value="PYP-like sensor domain (PAS domain)"/>
    <property type="match status" value="1"/>
</dbReference>
<dbReference type="InterPro" id="IPR050469">
    <property type="entry name" value="Diguanylate_Cyclase"/>
</dbReference>
<dbReference type="InterPro" id="IPR029787">
    <property type="entry name" value="Nucleotide_cyclase"/>
</dbReference>
<dbReference type="CDD" id="cd01949">
    <property type="entry name" value="GGDEF"/>
    <property type="match status" value="1"/>
</dbReference>
<evidence type="ECO:0000313" key="5">
    <source>
        <dbReference type="EMBL" id="GAA4091818.1"/>
    </source>
</evidence>
<dbReference type="Gene3D" id="3.30.450.20">
    <property type="entry name" value="PAS domain"/>
    <property type="match status" value="1"/>
</dbReference>
<dbReference type="Proteomes" id="UP001500392">
    <property type="component" value="Unassembled WGS sequence"/>
</dbReference>
<dbReference type="EC" id="2.7.7.65" evidence="1"/>
<name>A0ABP7WMS1_9GAMM</name>
<dbReference type="NCBIfam" id="TIGR00229">
    <property type="entry name" value="sensory_box"/>
    <property type="match status" value="1"/>
</dbReference>
<dbReference type="NCBIfam" id="TIGR00254">
    <property type="entry name" value="GGDEF"/>
    <property type="match status" value="1"/>
</dbReference>
<dbReference type="InterPro" id="IPR000160">
    <property type="entry name" value="GGDEF_dom"/>
</dbReference>
<reference evidence="6" key="1">
    <citation type="journal article" date="2019" name="Int. J. Syst. Evol. Microbiol.">
        <title>The Global Catalogue of Microorganisms (GCM) 10K type strain sequencing project: providing services to taxonomists for standard genome sequencing and annotation.</title>
        <authorList>
            <consortium name="The Broad Institute Genomics Platform"/>
            <consortium name="The Broad Institute Genome Sequencing Center for Infectious Disease"/>
            <person name="Wu L."/>
            <person name="Ma J."/>
        </authorList>
    </citation>
    <scope>NUCLEOTIDE SEQUENCE [LARGE SCALE GENOMIC DNA]</scope>
    <source>
        <strain evidence="6">JCM 17304</strain>
    </source>
</reference>
<dbReference type="PANTHER" id="PTHR45138">
    <property type="entry name" value="REGULATORY COMPONENTS OF SENSORY TRANSDUCTION SYSTEM"/>
    <property type="match status" value="1"/>
</dbReference>
<dbReference type="Gene3D" id="3.30.70.270">
    <property type="match status" value="1"/>
</dbReference>
<feature type="domain" description="GGDEF" evidence="4">
    <location>
        <begin position="179"/>
        <end position="317"/>
    </location>
</feature>
<accession>A0ABP7WMS1</accession>